<evidence type="ECO:0000259" key="2">
    <source>
        <dbReference type="Pfam" id="PF02120"/>
    </source>
</evidence>
<dbReference type="Gene3D" id="3.30.750.140">
    <property type="match status" value="1"/>
</dbReference>
<proteinExistence type="predicted"/>
<dbReference type="EMBL" id="JXRR01000014">
    <property type="protein sequence ID" value="KIL47720.1"/>
    <property type="molecule type" value="Genomic_DNA"/>
</dbReference>
<accession>A0A0C2RBN1</accession>
<dbReference type="CDD" id="cd17470">
    <property type="entry name" value="T3SS_Flik_C"/>
    <property type="match status" value="1"/>
</dbReference>
<keyword evidence="4" id="KW-1185">Reference proteome</keyword>
<feature type="domain" description="Flagellar hook-length control protein-like C-terminal" evidence="2">
    <location>
        <begin position="289"/>
        <end position="365"/>
    </location>
</feature>
<feature type="compositionally biased region" description="Basic and acidic residues" evidence="1">
    <location>
        <begin position="361"/>
        <end position="389"/>
    </location>
</feature>
<dbReference type="PATRIC" id="fig|220754.4.peg.1906"/>
<dbReference type="Pfam" id="PF02120">
    <property type="entry name" value="Flg_hook"/>
    <property type="match status" value="1"/>
</dbReference>
<sequence>MTGENQQQLGKSISEKNGFGAIFSLLSSQNGLNHELLVDAQEEKVDPVFQELLAVLQQQTPVEIGEEAVESPAETGFAGSSEIGLSPDEWMELPLKDALFYFFNGDDQKFNDVFEEYALPKGKAGSTESLLFLQSHLEKLEKHIHLKVIDPSSVNVLQAIKQLSLAAKESDSPAAASPVAEELLKTLEKLESVLKTLMTEVKGTFSPVYKLGFSHAIALSTGSISSKSQLLPDNSSDVIKKQEALSVPLQQLQTDAGLSKWSLPFESKTAQSSQSLMQQFVEVMDNAKFGKTNGTEKLLIRLQPEHLGTLKIELIQKSGVLTAKVMTSTGVAKDMLESQVQQLRHALTNQNIQIDRIEIIHSQSDHRTDRETGQSSKQHADRDQKHRSESEDEEGEEKQDFQKIFLNIEV</sequence>
<gene>
    <name evidence="3" type="ORF">KR50_18870</name>
</gene>
<evidence type="ECO:0000256" key="1">
    <source>
        <dbReference type="SAM" id="MobiDB-lite"/>
    </source>
</evidence>
<evidence type="ECO:0000313" key="3">
    <source>
        <dbReference type="EMBL" id="KIL47720.1"/>
    </source>
</evidence>
<evidence type="ECO:0000313" key="4">
    <source>
        <dbReference type="Proteomes" id="UP000031972"/>
    </source>
</evidence>
<protein>
    <recommendedName>
        <fullName evidence="2">Flagellar hook-length control protein-like C-terminal domain-containing protein</fullName>
    </recommendedName>
</protein>
<comment type="caution">
    <text evidence="3">The sequence shown here is derived from an EMBL/GenBank/DDBJ whole genome shotgun (WGS) entry which is preliminary data.</text>
</comment>
<dbReference type="InterPro" id="IPR021136">
    <property type="entry name" value="Flagellar_hook_control-like_C"/>
</dbReference>
<feature type="region of interest" description="Disordered" evidence="1">
    <location>
        <begin position="361"/>
        <end position="401"/>
    </location>
</feature>
<organism evidence="3 4">
    <name type="scientific">Jeotgalibacillus campisalis</name>
    <dbReference type="NCBI Taxonomy" id="220754"/>
    <lineage>
        <taxon>Bacteria</taxon>
        <taxon>Bacillati</taxon>
        <taxon>Bacillota</taxon>
        <taxon>Bacilli</taxon>
        <taxon>Bacillales</taxon>
        <taxon>Caryophanaceae</taxon>
        <taxon>Jeotgalibacillus</taxon>
    </lineage>
</organism>
<dbReference type="AlphaFoldDB" id="A0A0C2RBN1"/>
<dbReference type="Proteomes" id="UP000031972">
    <property type="component" value="Unassembled WGS sequence"/>
</dbReference>
<name>A0A0C2RBN1_9BACL</name>
<dbReference type="InterPro" id="IPR038610">
    <property type="entry name" value="FliK-like_C_sf"/>
</dbReference>
<reference evidence="3 4" key="1">
    <citation type="submission" date="2015-01" db="EMBL/GenBank/DDBJ databases">
        <title>Jeotgalibacillus campisalis genome sequencing.</title>
        <authorList>
            <person name="Goh K.M."/>
            <person name="Chan K.-G."/>
            <person name="Yaakop A.S."/>
            <person name="Ee R."/>
            <person name="Gan H.M."/>
            <person name="Chan C.S."/>
        </authorList>
    </citation>
    <scope>NUCLEOTIDE SEQUENCE [LARGE SCALE GENOMIC DNA]</scope>
    <source>
        <strain evidence="3 4">SF-57</strain>
    </source>
</reference>